<dbReference type="FunFam" id="3.40.50.20:FF:000010">
    <property type="entry name" value="Propionyl-CoA carboxylase subunit alpha"/>
    <property type="match status" value="1"/>
</dbReference>
<keyword evidence="9 13" id="KW-0067">ATP-binding</keyword>
<dbReference type="AlphaFoldDB" id="A0A075R9B6"/>
<evidence type="ECO:0000256" key="10">
    <source>
        <dbReference type="ARBA" id="ARBA00023160"/>
    </source>
</evidence>
<dbReference type="GO" id="GO:0046872">
    <property type="term" value="F:metal ion binding"/>
    <property type="evidence" value="ECO:0007669"/>
    <property type="project" value="InterPro"/>
</dbReference>
<dbReference type="InterPro" id="IPR050856">
    <property type="entry name" value="Biotin_carboxylase_complex"/>
</dbReference>
<comment type="subunit">
    <text evidence="3">Acetyl-CoA carboxylase is a heterohexamer of biotin carboxyl carrier protein, biotin carboxylase and the two subunits of carboxyl transferase in a 2:2 complex.</text>
</comment>
<dbReference type="EMBL" id="CP007806">
    <property type="protein sequence ID" value="AIG27823.1"/>
    <property type="molecule type" value="Genomic_DNA"/>
</dbReference>
<evidence type="ECO:0000256" key="12">
    <source>
        <dbReference type="ARBA" id="ARBA00048600"/>
    </source>
</evidence>
<protein>
    <recommendedName>
        <fullName evidence="4">biotin carboxylase</fullName>
        <ecNumber evidence="4">6.3.4.14</ecNumber>
    </recommendedName>
</protein>
<reference evidence="16 17" key="1">
    <citation type="journal article" date="2011" name="J. Bacteriol.">
        <title>Genome sequence of Brevibacillus laterosporus LMG 15441, a pathogen of invertebrates.</title>
        <authorList>
            <person name="Djukic M."/>
            <person name="Poehlein A."/>
            <person name="Thurmer A."/>
            <person name="Daniel R."/>
        </authorList>
    </citation>
    <scope>NUCLEOTIDE SEQUENCE [LARGE SCALE GENOMIC DNA]</scope>
    <source>
        <strain evidence="16 17">LMG 15441</strain>
    </source>
</reference>
<keyword evidence="8" id="KW-0276">Fatty acid metabolism</keyword>
<evidence type="ECO:0000256" key="9">
    <source>
        <dbReference type="ARBA" id="ARBA00022840"/>
    </source>
</evidence>
<feature type="domain" description="Biotin carboxylation" evidence="15">
    <location>
        <begin position="1"/>
        <end position="444"/>
    </location>
</feature>
<gene>
    <name evidence="16" type="primary">accA1</name>
    <name evidence="16" type="ORF">BRLA_c035110</name>
</gene>
<dbReference type="PROSITE" id="PS00866">
    <property type="entry name" value="CPSASE_1"/>
    <property type="match status" value="1"/>
</dbReference>
<dbReference type="InterPro" id="IPR005481">
    <property type="entry name" value="BC-like_N"/>
</dbReference>
<evidence type="ECO:0000313" key="17">
    <source>
        <dbReference type="Proteomes" id="UP000005850"/>
    </source>
</evidence>
<dbReference type="FunFam" id="3.30.1490.20:FF:000003">
    <property type="entry name" value="acetyl-CoA carboxylase isoform X1"/>
    <property type="match status" value="1"/>
</dbReference>
<evidence type="ECO:0000259" key="14">
    <source>
        <dbReference type="PROSITE" id="PS50975"/>
    </source>
</evidence>
<keyword evidence="10" id="KW-0275">Fatty acid biosynthesis</keyword>
<comment type="function">
    <text evidence="1">This protein is a component of the acetyl coenzyme A carboxylase complex; first, biotin carboxylase catalyzes the carboxylation of the carrier protein and then the transcarboxylase transfers the carboxyl group to form malonyl-CoA.</text>
</comment>
<dbReference type="GO" id="GO:0005524">
    <property type="term" value="F:ATP binding"/>
    <property type="evidence" value="ECO:0007669"/>
    <property type="project" value="UniProtKB-UniRule"/>
</dbReference>
<evidence type="ECO:0000256" key="7">
    <source>
        <dbReference type="ARBA" id="ARBA00022741"/>
    </source>
</evidence>
<keyword evidence="7 13" id="KW-0547">Nucleotide-binding</keyword>
<dbReference type="PANTHER" id="PTHR18866">
    <property type="entry name" value="CARBOXYLASE:PYRUVATE/ACETYL-COA/PROPIONYL-COA CARBOXYLASE"/>
    <property type="match status" value="1"/>
</dbReference>
<dbReference type="SUPFAM" id="SSF56059">
    <property type="entry name" value="Glutathione synthetase ATP-binding domain-like"/>
    <property type="match status" value="1"/>
</dbReference>
<evidence type="ECO:0000256" key="2">
    <source>
        <dbReference type="ARBA" id="ARBA00004956"/>
    </source>
</evidence>
<dbReference type="InterPro" id="IPR011764">
    <property type="entry name" value="Biotin_carboxylation_dom"/>
</dbReference>
<keyword evidence="11" id="KW-0092">Biotin</keyword>
<dbReference type="Pfam" id="PF02786">
    <property type="entry name" value="CPSase_L_D2"/>
    <property type="match status" value="1"/>
</dbReference>
<keyword evidence="6" id="KW-0436">Ligase</keyword>
<feature type="domain" description="ATP-grasp" evidence="14">
    <location>
        <begin position="119"/>
        <end position="316"/>
    </location>
</feature>
<dbReference type="PROSITE" id="PS50979">
    <property type="entry name" value="BC"/>
    <property type="match status" value="1"/>
</dbReference>
<keyword evidence="17" id="KW-1185">Reference proteome</keyword>
<dbReference type="Proteomes" id="UP000005850">
    <property type="component" value="Chromosome"/>
</dbReference>
<organism evidence="16 17">
    <name type="scientific">Brevibacillus laterosporus LMG 15441</name>
    <dbReference type="NCBI Taxonomy" id="1042163"/>
    <lineage>
        <taxon>Bacteria</taxon>
        <taxon>Bacillati</taxon>
        <taxon>Bacillota</taxon>
        <taxon>Bacilli</taxon>
        <taxon>Bacillales</taxon>
        <taxon>Paenibacillaceae</taxon>
        <taxon>Brevibacillus</taxon>
    </lineage>
</organism>
<evidence type="ECO:0000256" key="11">
    <source>
        <dbReference type="ARBA" id="ARBA00023267"/>
    </source>
</evidence>
<keyword evidence="10" id="KW-0443">Lipid metabolism</keyword>
<dbReference type="STRING" id="1042163.BRLA_c035110"/>
<evidence type="ECO:0000256" key="13">
    <source>
        <dbReference type="PROSITE-ProRule" id="PRU00409"/>
    </source>
</evidence>
<dbReference type="HOGENOM" id="CLU_000395_3_2_9"/>
<dbReference type="Gene3D" id="3.30.470.20">
    <property type="entry name" value="ATP-grasp fold, B domain"/>
    <property type="match status" value="1"/>
</dbReference>
<dbReference type="Pfam" id="PF02785">
    <property type="entry name" value="Biotin_carb_C"/>
    <property type="match status" value="1"/>
</dbReference>
<dbReference type="EC" id="6.3.4.14" evidence="4"/>
<dbReference type="eggNOG" id="COG0439">
    <property type="taxonomic scope" value="Bacteria"/>
</dbReference>
<dbReference type="FunFam" id="3.30.470.20:FF:000028">
    <property type="entry name" value="Methylcrotonoyl-CoA carboxylase subunit alpha, mitochondrial"/>
    <property type="match status" value="1"/>
</dbReference>
<name>A0A075R9B6_BRELA</name>
<dbReference type="InterPro" id="IPR011054">
    <property type="entry name" value="Rudment_hybrid_motif"/>
</dbReference>
<dbReference type="SUPFAM" id="SSF51246">
    <property type="entry name" value="Rudiment single hybrid motif"/>
    <property type="match status" value="1"/>
</dbReference>
<evidence type="ECO:0000256" key="8">
    <source>
        <dbReference type="ARBA" id="ARBA00022832"/>
    </source>
</evidence>
<dbReference type="PROSITE" id="PS50975">
    <property type="entry name" value="ATP_GRASP"/>
    <property type="match status" value="1"/>
</dbReference>
<dbReference type="PANTHER" id="PTHR18866:SF33">
    <property type="entry name" value="METHYLCROTONOYL-COA CARBOXYLASE SUBUNIT ALPHA, MITOCHONDRIAL-RELATED"/>
    <property type="match status" value="1"/>
</dbReference>
<dbReference type="SUPFAM" id="SSF52440">
    <property type="entry name" value="PreATP-grasp domain"/>
    <property type="match status" value="1"/>
</dbReference>
<evidence type="ECO:0000259" key="15">
    <source>
        <dbReference type="PROSITE" id="PS50979"/>
    </source>
</evidence>
<dbReference type="InterPro" id="IPR005479">
    <property type="entry name" value="CPAse_ATP-bd"/>
</dbReference>
<proteinExistence type="predicted"/>
<dbReference type="GO" id="GO:0006633">
    <property type="term" value="P:fatty acid biosynthetic process"/>
    <property type="evidence" value="ECO:0007669"/>
    <property type="project" value="UniProtKB-KW"/>
</dbReference>
<dbReference type="InterPro" id="IPR011761">
    <property type="entry name" value="ATP-grasp"/>
</dbReference>
<comment type="catalytic activity">
    <reaction evidence="12">
        <text>N(6)-biotinyl-L-lysyl-[protein] + hydrogencarbonate + ATP = N(6)-carboxybiotinyl-L-lysyl-[protein] + ADP + phosphate + H(+)</text>
        <dbReference type="Rhea" id="RHEA:13501"/>
        <dbReference type="Rhea" id="RHEA-COMP:10505"/>
        <dbReference type="Rhea" id="RHEA-COMP:10506"/>
        <dbReference type="ChEBI" id="CHEBI:15378"/>
        <dbReference type="ChEBI" id="CHEBI:17544"/>
        <dbReference type="ChEBI" id="CHEBI:30616"/>
        <dbReference type="ChEBI" id="CHEBI:43474"/>
        <dbReference type="ChEBI" id="CHEBI:83144"/>
        <dbReference type="ChEBI" id="CHEBI:83145"/>
        <dbReference type="ChEBI" id="CHEBI:456216"/>
        <dbReference type="EC" id="6.3.4.14"/>
    </reaction>
</comment>
<dbReference type="RefSeq" id="WP_003336668.1">
    <property type="nucleotide sequence ID" value="NZ_CP007806.1"/>
</dbReference>
<evidence type="ECO:0000256" key="3">
    <source>
        <dbReference type="ARBA" id="ARBA00011750"/>
    </source>
</evidence>
<accession>A0A075R9B6</accession>
<dbReference type="Pfam" id="PF00289">
    <property type="entry name" value="Biotin_carb_N"/>
    <property type="match status" value="1"/>
</dbReference>
<dbReference type="InterPro" id="IPR005482">
    <property type="entry name" value="Biotin_COase_C"/>
</dbReference>
<evidence type="ECO:0000256" key="4">
    <source>
        <dbReference type="ARBA" id="ARBA00013263"/>
    </source>
</evidence>
<dbReference type="InterPro" id="IPR016185">
    <property type="entry name" value="PreATP-grasp_dom_sf"/>
</dbReference>
<sequence length="448" mass="49508">MNKICIANRGEIARRIIRTLKQMGIATVAVYSDADQDALFVKEADEAIRIGPPPVPQSYLNMEAVIKAAKEAGADAIHPGYGLLSENSEFAKRCEQEGLLFIGPSPSVIEQMGDKVNARQLMRRAGVPVVPGIEDHLETAEDAVRLAASIGYPLMLKASAGGGGIGMQVCHSDDEMRQAFLSAKGRAKAYFGNDTMFLERYIEQPHHIEVQILADQQGTTLHLLERECSIQRRHQKVVEESPSPFLDEKTRASVCAMAITAAEAVGYTGAGTVEFIMDGERNFYFLEMNTRLQVEHPVTEEMIGIDLVEWQIRIARGEALSFTQDEVKAKRHAIELRVYAEDPATFFPSPGTITAYEIPQMESVRIDDAVQAGTIVTPFYDPMIAKLIVSGETREQAVLLAQKAVESYKIEGVKSNLPFLQDVLAQPAFQKGCYDTQFIQQMREPKGV</sequence>
<comment type="pathway">
    <text evidence="2">Lipid metabolism; malonyl-CoA biosynthesis; malonyl-CoA from acetyl-CoA: step 1/1.</text>
</comment>
<dbReference type="NCBIfam" id="NF006367">
    <property type="entry name" value="PRK08591.1"/>
    <property type="match status" value="1"/>
</dbReference>
<keyword evidence="5" id="KW-0444">Lipid biosynthesis</keyword>
<evidence type="ECO:0000256" key="5">
    <source>
        <dbReference type="ARBA" id="ARBA00022516"/>
    </source>
</evidence>
<evidence type="ECO:0000256" key="1">
    <source>
        <dbReference type="ARBA" id="ARBA00003761"/>
    </source>
</evidence>
<dbReference type="SMART" id="SM00878">
    <property type="entry name" value="Biotin_carb_C"/>
    <property type="match status" value="1"/>
</dbReference>
<evidence type="ECO:0000256" key="6">
    <source>
        <dbReference type="ARBA" id="ARBA00022598"/>
    </source>
</evidence>
<evidence type="ECO:0000313" key="16">
    <source>
        <dbReference type="EMBL" id="AIG27823.1"/>
    </source>
</evidence>
<dbReference type="KEGG" id="blr:BRLA_c035110"/>
<dbReference type="PROSITE" id="PS00867">
    <property type="entry name" value="CPSASE_2"/>
    <property type="match status" value="1"/>
</dbReference>
<dbReference type="GO" id="GO:0004075">
    <property type="term" value="F:biotin carboxylase activity"/>
    <property type="evidence" value="ECO:0007669"/>
    <property type="project" value="UniProtKB-EC"/>
</dbReference>